<evidence type="ECO:0000313" key="9">
    <source>
        <dbReference type="EMBL" id="MET4560064.1"/>
    </source>
</evidence>
<feature type="transmembrane region" description="Helical" evidence="8">
    <location>
        <begin position="332"/>
        <end position="352"/>
    </location>
</feature>
<name>A0ABV2PGW8_9BACI</name>
<comment type="similarity">
    <text evidence="2">Belongs to the amino acid-polyamine-organocation (APC) superfamily. Spore germination protein (SGP) (TC 2.A.3.9) family.</text>
</comment>
<sequence>MSTNNKKLLNAYHVVFLTQSIMIGTGILSLPQKLSSLGYNQTFMPLLFGVIASVTLWPMIWIGSKYPDANLYRINEILLGKWLGKTINFFFILQFLVFSAGIISNYMHLIQSTALPEQTITLPVICFLLLLIYIVSGGIKSIARFCMMTFFITIGMMFFTSWAFQKGEMSHFLPLFNFTGGEFYEAMKKGYLSILGYELIMFYYPYIVQQKKAYKHTLIGIWISIFVCFITTAISVMYYSEWQLKNIEFSVLNLFKAGEFSFVERIDIIGITLWVFLILSSVAAYLWCAKKGVDSLVVKNSNAYLYILAIIIFFVVKMPLSRNFQDKLFTASNYVGYMFIIWPLLLVILYVLRKKKQVQS</sequence>
<dbReference type="Pfam" id="PF03845">
    <property type="entry name" value="Spore_permease"/>
    <property type="match status" value="1"/>
</dbReference>
<evidence type="ECO:0000256" key="8">
    <source>
        <dbReference type="SAM" id="Phobius"/>
    </source>
</evidence>
<evidence type="ECO:0000313" key="10">
    <source>
        <dbReference type="Proteomes" id="UP001549363"/>
    </source>
</evidence>
<accession>A0ABV2PGW8</accession>
<organism evidence="9 10">
    <name type="scientific">Lysinibacillus parviboronicapiens</name>
    <dbReference type="NCBI Taxonomy" id="436516"/>
    <lineage>
        <taxon>Bacteria</taxon>
        <taxon>Bacillati</taxon>
        <taxon>Bacillota</taxon>
        <taxon>Bacilli</taxon>
        <taxon>Bacillales</taxon>
        <taxon>Bacillaceae</taxon>
        <taxon>Lysinibacillus</taxon>
    </lineage>
</organism>
<feature type="transmembrane region" description="Helical" evidence="8">
    <location>
        <begin position="142"/>
        <end position="164"/>
    </location>
</feature>
<dbReference type="NCBIfam" id="TIGR00912">
    <property type="entry name" value="2A0309"/>
    <property type="match status" value="1"/>
</dbReference>
<proteinExistence type="inferred from homology"/>
<evidence type="ECO:0000256" key="3">
    <source>
        <dbReference type="ARBA" id="ARBA00022448"/>
    </source>
</evidence>
<evidence type="ECO:0000256" key="1">
    <source>
        <dbReference type="ARBA" id="ARBA00004141"/>
    </source>
</evidence>
<keyword evidence="6 8" id="KW-1133">Transmembrane helix</keyword>
<dbReference type="Gene3D" id="1.20.1740.10">
    <property type="entry name" value="Amino acid/polyamine transporter I"/>
    <property type="match status" value="1"/>
</dbReference>
<evidence type="ECO:0000256" key="4">
    <source>
        <dbReference type="ARBA" id="ARBA00022544"/>
    </source>
</evidence>
<keyword evidence="10" id="KW-1185">Reference proteome</keyword>
<protein>
    <submittedName>
        <fullName evidence="9">Spore germination protein AB</fullName>
    </submittedName>
</protein>
<keyword evidence="4" id="KW-0309">Germination</keyword>
<feature type="transmembrane region" description="Helical" evidence="8">
    <location>
        <begin position="219"/>
        <end position="239"/>
    </location>
</feature>
<feature type="transmembrane region" description="Helical" evidence="8">
    <location>
        <begin position="301"/>
        <end position="320"/>
    </location>
</feature>
<feature type="transmembrane region" description="Helical" evidence="8">
    <location>
        <begin position="82"/>
        <end position="107"/>
    </location>
</feature>
<evidence type="ECO:0000256" key="7">
    <source>
        <dbReference type="ARBA" id="ARBA00023136"/>
    </source>
</evidence>
<keyword evidence="5 8" id="KW-0812">Transmembrane</keyword>
<dbReference type="EMBL" id="JBEPSB010000003">
    <property type="protein sequence ID" value="MET4560064.1"/>
    <property type="molecule type" value="Genomic_DNA"/>
</dbReference>
<evidence type="ECO:0000256" key="2">
    <source>
        <dbReference type="ARBA" id="ARBA00007998"/>
    </source>
</evidence>
<dbReference type="RefSeq" id="WP_107925149.1">
    <property type="nucleotide sequence ID" value="NZ_CP073713.1"/>
</dbReference>
<feature type="transmembrane region" description="Helical" evidence="8">
    <location>
        <begin position="268"/>
        <end position="289"/>
    </location>
</feature>
<dbReference type="InterPro" id="IPR004761">
    <property type="entry name" value="Spore_GerAB"/>
</dbReference>
<evidence type="ECO:0000256" key="5">
    <source>
        <dbReference type="ARBA" id="ARBA00022692"/>
    </source>
</evidence>
<gene>
    <name evidence="9" type="ORF">ABIA69_001207</name>
</gene>
<evidence type="ECO:0000256" key="6">
    <source>
        <dbReference type="ARBA" id="ARBA00022989"/>
    </source>
</evidence>
<feature type="transmembrane region" description="Helical" evidence="8">
    <location>
        <begin position="42"/>
        <end position="62"/>
    </location>
</feature>
<comment type="caution">
    <text evidence="9">The sequence shown here is derived from an EMBL/GenBank/DDBJ whole genome shotgun (WGS) entry which is preliminary data.</text>
</comment>
<comment type="subcellular location">
    <subcellularLocation>
        <location evidence="1">Membrane</location>
        <topology evidence="1">Multi-pass membrane protein</topology>
    </subcellularLocation>
</comment>
<feature type="transmembrane region" description="Helical" evidence="8">
    <location>
        <begin position="119"/>
        <end position="135"/>
    </location>
</feature>
<feature type="transmembrane region" description="Helical" evidence="8">
    <location>
        <begin position="12"/>
        <end position="30"/>
    </location>
</feature>
<keyword evidence="7 8" id="KW-0472">Membrane</keyword>
<dbReference type="Proteomes" id="UP001549363">
    <property type="component" value="Unassembled WGS sequence"/>
</dbReference>
<dbReference type="PANTHER" id="PTHR34975">
    <property type="entry name" value="SPORE GERMINATION PROTEIN A2"/>
    <property type="match status" value="1"/>
</dbReference>
<feature type="transmembrane region" description="Helical" evidence="8">
    <location>
        <begin position="190"/>
        <end position="207"/>
    </location>
</feature>
<keyword evidence="3" id="KW-0813">Transport</keyword>
<reference evidence="9 10" key="1">
    <citation type="submission" date="2024-06" db="EMBL/GenBank/DDBJ databases">
        <title>Sorghum-associated microbial communities from plants grown in Nebraska, USA.</title>
        <authorList>
            <person name="Schachtman D."/>
        </authorList>
    </citation>
    <scope>NUCLEOTIDE SEQUENCE [LARGE SCALE GENOMIC DNA]</scope>
    <source>
        <strain evidence="9 10">736</strain>
    </source>
</reference>
<dbReference type="PANTHER" id="PTHR34975:SF2">
    <property type="entry name" value="SPORE GERMINATION PROTEIN A2"/>
    <property type="match status" value="1"/>
</dbReference>